<feature type="region of interest" description="Disordered" evidence="1">
    <location>
        <begin position="1"/>
        <end position="28"/>
    </location>
</feature>
<name>A0A915KCH8_ROMCU</name>
<evidence type="ECO:0000256" key="1">
    <source>
        <dbReference type="SAM" id="MobiDB-lite"/>
    </source>
</evidence>
<evidence type="ECO:0000313" key="2">
    <source>
        <dbReference type="Proteomes" id="UP000887565"/>
    </source>
</evidence>
<protein>
    <submittedName>
        <fullName evidence="3">Uncharacterized protein</fullName>
    </submittedName>
</protein>
<sequence length="202" mass="23752">MLTPDRRQNEKRQISPCEMEKKLQEERHTQPLDVTSPEILSKFLDQKSGLFDEIAYELVINAYEKFYLQFEQDIKNLNSDDLEQRKKSMRRFTNTQYWAWRKENFTPERCQHFLVQLITLQFYNTTDLKRLNSAGKNCLASQICILENSARKAAYLILQHGQVEILDAGRDLNNLWAGHRVQCQARAIAANTARGLWSNVRK</sequence>
<dbReference type="AlphaFoldDB" id="A0A915KCH8"/>
<organism evidence="2 3">
    <name type="scientific">Romanomermis culicivorax</name>
    <name type="common">Nematode worm</name>
    <dbReference type="NCBI Taxonomy" id="13658"/>
    <lineage>
        <taxon>Eukaryota</taxon>
        <taxon>Metazoa</taxon>
        <taxon>Ecdysozoa</taxon>
        <taxon>Nematoda</taxon>
        <taxon>Enoplea</taxon>
        <taxon>Dorylaimia</taxon>
        <taxon>Mermithida</taxon>
        <taxon>Mermithoidea</taxon>
        <taxon>Mermithidae</taxon>
        <taxon>Romanomermis</taxon>
    </lineage>
</organism>
<dbReference type="Proteomes" id="UP000887565">
    <property type="component" value="Unplaced"/>
</dbReference>
<proteinExistence type="predicted"/>
<keyword evidence="2" id="KW-1185">Reference proteome</keyword>
<accession>A0A915KCH8</accession>
<reference evidence="3" key="1">
    <citation type="submission" date="2022-11" db="UniProtKB">
        <authorList>
            <consortium name="WormBaseParasite"/>
        </authorList>
    </citation>
    <scope>IDENTIFICATION</scope>
</reference>
<evidence type="ECO:0000313" key="3">
    <source>
        <dbReference type="WBParaSite" id="nRc.2.0.1.t35619-RA"/>
    </source>
</evidence>
<dbReference type="WBParaSite" id="nRc.2.0.1.t35619-RA">
    <property type="protein sequence ID" value="nRc.2.0.1.t35619-RA"/>
    <property type="gene ID" value="nRc.2.0.1.g35619"/>
</dbReference>